<evidence type="ECO:0000313" key="5">
    <source>
        <dbReference type="EMBL" id="GFS39461.1"/>
    </source>
</evidence>
<dbReference type="Gene3D" id="3.90.215.10">
    <property type="entry name" value="Gamma Fibrinogen, chain A, domain 1"/>
    <property type="match status" value="1"/>
</dbReference>
<dbReference type="Pfam" id="PF00147">
    <property type="entry name" value="Fibrinogen_C"/>
    <property type="match status" value="1"/>
</dbReference>
<name>A0A8X6IBQ0_9ARAC</name>
<dbReference type="InterPro" id="IPR014716">
    <property type="entry name" value="Fibrinogen_a/b/g_C_1"/>
</dbReference>
<dbReference type="InterPro" id="IPR036056">
    <property type="entry name" value="Fibrinogen-like_C"/>
</dbReference>
<feature type="chain" id="PRO_5036486404" evidence="3">
    <location>
        <begin position="20"/>
        <end position="536"/>
    </location>
</feature>
<dbReference type="GO" id="GO:0005615">
    <property type="term" value="C:extracellular space"/>
    <property type="evidence" value="ECO:0007669"/>
    <property type="project" value="TreeGrafter"/>
</dbReference>
<dbReference type="PANTHER" id="PTHR19143:SF444">
    <property type="entry name" value="PROTEIN SCABROUS"/>
    <property type="match status" value="1"/>
</dbReference>
<dbReference type="OrthoDB" id="6425181at2759"/>
<feature type="signal peptide" evidence="3">
    <location>
        <begin position="1"/>
        <end position="19"/>
    </location>
</feature>
<accession>A0A8X6IBQ0</accession>
<dbReference type="PROSITE" id="PS51406">
    <property type="entry name" value="FIBRINOGEN_C_2"/>
    <property type="match status" value="1"/>
</dbReference>
<evidence type="ECO:0000256" key="1">
    <source>
        <dbReference type="ARBA" id="ARBA00023157"/>
    </source>
</evidence>
<evidence type="ECO:0000256" key="3">
    <source>
        <dbReference type="SAM" id="SignalP"/>
    </source>
</evidence>
<evidence type="ECO:0000313" key="6">
    <source>
        <dbReference type="Proteomes" id="UP000886998"/>
    </source>
</evidence>
<dbReference type="InterPro" id="IPR002181">
    <property type="entry name" value="Fibrinogen_a/b/g_C_dom"/>
</dbReference>
<dbReference type="AlphaFoldDB" id="A0A8X6IBQ0"/>
<organism evidence="5 6">
    <name type="scientific">Trichonephila inaurata madagascariensis</name>
    <dbReference type="NCBI Taxonomy" id="2747483"/>
    <lineage>
        <taxon>Eukaryota</taxon>
        <taxon>Metazoa</taxon>
        <taxon>Ecdysozoa</taxon>
        <taxon>Arthropoda</taxon>
        <taxon>Chelicerata</taxon>
        <taxon>Arachnida</taxon>
        <taxon>Araneae</taxon>
        <taxon>Araneomorphae</taxon>
        <taxon>Entelegynae</taxon>
        <taxon>Araneoidea</taxon>
        <taxon>Nephilidae</taxon>
        <taxon>Trichonephila</taxon>
        <taxon>Trichonephila inaurata</taxon>
    </lineage>
</organism>
<sequence>MLWIIRWMAVLLLATQCRAQRGREGLRSQVAMLREEQWRDRERIEALERRLSTREERDSPTSVAPEGILEFLEDLLAEVSELSDELKKKKWVEEAVVSLQAKQEEEVIALRQLMKRVDVIEEEQRNLSQLIFSDVRNTRTESQPTTVSTINPWSEEGSGDLIDESLFPAGHSKDPVKVPESHHKVVNKNIMLPKNINQIQEAENRDISNLSKQIEMNGSSTMKQELNDLSRRLLVLEMQTANMTLQRCREDGETYKSRLMIQNIDLRITQIDRRIDESMKLIENNRKSNENALWNYRDALANMARRTHNMSGEILLLTNAQTNLQQDMDKFVKHLPKDCSLQTESGIILIEVPSLGPMEVYCDTTPDGGPWMMVQKRFNGSESFFRDWTEYKNGFGQLSSEFWIGNEALHLLTDKRPMKLHVDMWDIQDNYLYVDYEKFRVRSEMDQYAIEISNHSGNASDALTSHNRMGFSTFDRDNDASSANCAVHHTGGWWYQHCHRADLNGRYSLGMTWYDEFRQEWLQLVRVEIKIAPVDS</sequence>
<protein>
    <submittedName>
        <fullName evidence="5">Protein scabrous</fullName>
    </submittedName>
</protein>
<dbReference type="EMBL" id="BMAV01025202">
    <property type="protein sequence ID" value="GFS39461.1"/>
    <property type="molecule type" value="Genomic_DNA"/>
</dbReference>
<dbReference type="PANTHER" id="PTHR19143">
    <property type="entry name" value="FIBRINOGEN/TENASCIN/ANGIOPOEITIN"/>
    <property type="match status" value="1"/>
</dbReference>
<reference evidence="5" key="1">
    <citation type="submission" date="2020-08" db="EMBL/GenBank/DDBJ databases">
        <title>Multicomponent nature underlies the extraordinary mechanical properties of spider dragline silk.</title>
        <authorList>
            <person name="Kono N."/>
            <person name="Nakamura H."/>
            <person name="Mori M."/>
            <person name="Yoshida Y."/>
            <person name="Ohtoshi R."/>
            <person name="Malay A.D."/>
            <person name="Moran D.A.P."/>
            <person name="Tomita M."/>
            <person name="Numata K."/>
            <person name="Arakawa K."/>
        </authorList>
    </citation>
    <scope>NUCLEOTIDE SEQUENCE</scope>
</reference>
<keyword evidence="2" id="KW-0175">Coiled coil</keyword>
<keyword evidence="1" id="KW-1015">Disulfide bond</keyword>
<dbReference type="Proteomes" id="UP000886998">
    <property type="component" value="Unassembled WGS sequence"/>
</dbReference>
<keyword evidence="3" id="KW-0732">Signal</keyword>
<gene>
    <name evidence="5" type="primary">sca</name>
    <name evidence="5" type="ORF">TNIN_408101</name>
</gene>
<dbReference type="InterPro" id="IPR020837">
    <property type="entry name" value="Fibrinogen_CS"/>
</dbReference>
<comment type="caution">
    <text evidence="5">The sequence shown here is derived from an EMBL/GenBank/DDBJ whole genome shotgun (WGS) entry which is preliminary data.</text>
</comment>
<evidence type="ECO:0000259" key="4">
    <source>
        <dbReference type="PROSITE" id="PS51406"/>
    </source>
</evidence>
<keyword evidence="6" id="KW-1185">Reference proteome</keyword>
<evidence type="ECO:0000256" key="2">
    <source>
        <dbReference type="SAM" id="Coils"/>
    </source>
</evidence>
<feature type="coiled-coil region" evidence="2">
    <location>
        <begin position="69"/>
        <end position="130"/>
    </location>
</feature>
<dbReference type="CDD" id="cd00087">
    <property type="entry name" value="FReD"/>
    <property type="match status" value="1"/>
</dbReference>
<dbReference type="PROSITE" id="PS00514">
    <property type="entry name" value="FIBRINOGEN_C_1"/>
    <property type="match status" value="1"/>
</dbReference>
<dbReference type="SMART" id="SM00186">
    <property type="entry name" value="FBG"/>
    <property type="match status" value="1"/>
</dbReference>
<feature type="domain" description="Fibrinogen C-terminal" evidence="4">
    <location>
        <begin position="330"/>
        <end position="535"/>
    </location>
</feature>
<proteinExistence type="predicted"/>
<dbReference type="InterPro" id="IPR050373">
    <property type="entry name" value="Fibrinogen_C-term_domain"/>
</dbReference>
<dbReference type="SUPFAM" id="SSF56496">
    <property type="entry name" value="Fibrinogen C-terminal domain-like"/>
    <property type="match status" value="1"/>
</dbReference>